<dbReference type="RefSeq" id="WP_107144246.1">
    <property type="nucleotide sequence ID" value="NZ_CP028324.1"/>
</dbReference>
<evidence type="ECO:0000313" key="3">
    <source>
        <dbReference type="Proteomes" id="UP000240505"/>
    </source>
</evidence>
<reference evidence="2 3" key="1">
    <citation type="submission" date="2018-03" db="EMBL/GenBank/DDBJ databases">
        <title>Massilia armeniaca sp. nov., isolated from desert soil.</title>
        <authorList>
            <person name="Huang H."/>
            <person name="Ren M."/>
        </authorList>
    </citation>
    <scope>NUCLEOTIDE SEQUENCE [LARGE SCALE GENOMIC DNA]</scope>
    <source>
        <strain evidence="2 3">ZMN-3</strain>
    </source>
</reference>
<dbReference type="PROSITE" id="PS50056">
    <property type="entry name" value="TYR_PHOSPHATASE_2"/>
    <property type="match status" value="1"/>
</dbReference>
<feature type="domain" description="Tyrosine specific protein phosphatases" evidence="1">
    <location>
        <begin position="64"/>
        <end position="99"/>
    </location>
</feature>
<dbReference type="KEGG" id="masz:C9I28_27340"/>
<dbReference type="InterPro" id="IPR029021">
    <property type="entry name" value="Prot-tyrosine_phosphatase-like"/>
</dbReference>
<name>A0A2R4CGY6_9BURK</name>
<dbReference type="Gene3D" id="3.90.190.10">
    <property type="entry name" value="Protein tyrosine phosphatase superfamily"/>
    <property type="match status" value="1"/>
</dbReference>
<dbReference type="PROSITE" id="PS00383">
    <property type="entry name" value="TYR_PHOSPHATASE_1"/>
    <property type="match status" value="1"/>
</dbReference>
<dbReference type="AlphaFoldDB" id="A0A2R4CGY6"/>
<organism evidence="2 3">
    <name type="scientific">Pseudoduganella armeniaca</name>
    <dbReference type="NCBI Taxonomy" id="2072590"/>
    <lineage>
        <taxon>Bacteria</taxon>
        <taxon>Pseudomonadati</taxon>
        <taxon>Pseudomonadota</taxon>
        <taxon>Betaproteobacteria</taxon>
        <taxon>Burkholderiales</taxon>
        <taxon>Oxalobacteraceae</taxon>
        <taxon>Telluria group</taxon>
        <taxon>Pseudoduganella</taxon>
    </lineage>
</organism>
<proteinExistence type="predicted"/>
<dbReference type="Proteomes" id="UP000240505">
    <property type="component" value="Chromosome"/>
</dbReference>
<evidence type="ECO:0000259" key="1">
    <source>
        <dbReference type="PROSITE" id="PS50056"/>
    </source>
</evidence>
<dbReference type="InterPro" id="IPR016130">
    <property type="entry name" value="Tyr_Pase_AS"/>
</dbReference>
<keyword evidence="3" id="KW-1185">Reference proteome</keyword>
<accession>A0A2R4CGY6</accession>
<protein>
    <submittedName>
        <fullName evidence="2">Protein tyrosine phosphatase</fullName>
    </submittedName>
</protein>
<sequence>MEIKVTSLKRLKQAVVEYAPTHVVSVLDPDFSARHDLPFDPTIDVLRLAFYDDDDLAHQTVPVEHYVRQIADFLQQARSTPASRLLVHCHAGASRSPAIAYMAYCIELGSERAAFEQLMRICNKPWPSEHIVGLADRVLNRNGRMLEQLRAYRDRYPRRFAAYQRLNRRRDLFSY</sequence>
<dbReference type="SUPFAM" id="SSF52799">
    <property type="entry name" value="(Phosphotyrosine protein) phosphatases II"/>
    <property type="match status" value="1"/>
</dbReference>
<gene>
    <name evidence="2" type="ORF">C9I28_27340</name>
</gene>
<dbReference type="EMBL" id="CP028324">
    <property type="protein sequence ID" value="AVR98921.1"/>
    <property type="molecule type" value="Genomic_DNA"/>
</dbReference>
<dbReference type="InterPro" id="IPR000387">
    <property type="entry name" value="Tyr_Pase_dom"/>
</dbReference>
<evidence type="ECO:0000313" key="2">
    <source>
        <dbReference type="EMBL" id="AVR98921.1"/>
    </source>
</evidence>
<dbReference type="OrthoDB" id="8722946at2"/>